<evidence type="ECO:0000256" key="1">
    <source>
        <dbReference type="ARBA" id="ARBA00003871"/>
    </source>
</evidence>
<evidence type="ECO:0000313" key="5">
    <source>
        <dbReference type="EMBL" id="KMO38306.1"/>
    </source>
</evidence>
<dbReference type="Gene3D" id="3.90.1300.10">
    <property type="entry name" value="Amidase signature (AS) domain"/>
    <property type="match status" value="1"/>
</dbReference>
<dbReference type="AlphaFoldDB" id="A0A0J6VGW3"/>
<protein>
    <recommendedName>
        <fullName evidence="3">Indoleacetamide hydrolase</fullName>
    </recommendedName>
</protein>
<dbReference type="InterPro" id="IPR023631">
    <property type="entry name" value="Amidase_dom"/>
</dbReference>
<proteinExistence type="inferred from homology"/>
<evidence type="ECO:0000313" key="6">
    <source>
        <dbReference type="Proteomes" id="UP000035929"/>
    </source>
</evidence>
<feature type="domain" description="Amidase" evidence="4">
    <location>
        <begin position="30"/>
        <end position="446"/>
    </location>
</feature>
<dbReference type="OrthoDB" id="9811471at2"/>
<dbReference type="EMBL" id="LABX01000047">
    <property type="protein sequence ID" value="KMO38306.1"/>
    <property type="molecule type" value="Genomic_DNA"/>
</dbReference>
<dbReference type="InterPro" id="IPR000120">
    <property type="entry name" value="Amidase"/>
</dbReference>
<evidence type="ECO:0000256" key="3">
    <source>
        <dbReference type="ARBA" id="ARBA00021874"/>
    </source>
</evidence>
<dbReference type="Proteomes" id="UP000035929">
    <property type="component" value="Unassembled WGS sequence"/>
</dbReference>
<organism evidence="5 6">
    <name type="scientific">Methylobacterium aquaticum</name>
    <dbReference type="NCBI Taxonomy" id="270351"/>
    <lineage>
        <taxon>Bacteria</taxon>
        <taxon>Pseudomonadati</taxon>
        <taxon>Pseudomonadota</taxon>
        <taxon>Alphaproteobacteria</taxon>
        <taxon>Hyphomicrobiales</taxon>
        <taxon>Methylobacteriaceae</taxon>
        <taxon>Methylobacterium</taxon>
    </lineage>
</organism>
<reference evidence="5 6" key="1">
    <citation type="submission" date="2015-03" db="EMBL/GenBank/DDBJ databases">
        <title>Genome sequencing of Methylobacterium aquaticum DSM16371 type strain.</title>
        <authorList>
            <person name="Chaudhry V."/>
            <person name="Patil P.B."/>
        </authorList>
    </citation>
    <scope>NUCLEOTIDE SEQUENCE [LARGE SCALE GENOMIC DNA]</scope>
    <source>
        <strain evidence="5 6">DSM 16371</strain>
    </source>
</reference>
<evidence type="ECO:0000256" key="2">
    <source>
        <dbReference type="ARBA" id="ARBA00009199"/>
    </source>
</evidence>
<comment type="similarity">
    <text evidence="2">Belongs to the amidase family.</text>
</comment>
<dbReference type="PANTHER" id="PTHR11895:SF7">
    <property type="entry name" value="GLUTAMYL-TRNA(GLN) AMIDOTRANSFERASE SUBUNIT A, MITOCHONDRIAL"/>
    <property type="match status" value="1"/>
</dbReference>
<gene>
    <name evidence="5" type="ORF">VP06_06480</name>
</gene>
<comment type="function">
    <text evidence="1">Hydrolyzes indole-3-acetamide (IAM) into indole-3-acetic acid (IAA).</text>
</comment>
<dbReference type="SUPFAM" id="SSF75304">
    <property type="entry name" value="Amidase signature (AS) enzymes"/>
    <property type="match status" value="1"/>
</dbReference>
<name>A0A0J6VGW3_9HYPH</name>
<accession>A0A0J6VGW3</accession>
<dbReference type="PROSITE" id="PS00571">
    <property type="entry name" value="AMIDASES"/>
    <property type="match status" value="1"/>
</dbReference>
<dbReference type="InterPro" id="IPR020556">
    <property type="entry name" value="Amidase_CS"/>
</dbReference>
<dbReference type="Pfam" id="PF01425">
    <property type="entry name" value="Amidase"/>
    <property type="match status" value="1"/>
</dbReference>
<dbReference type="PANTHER" id="PTHR11895">
    <property type="entry name" value="TRANSAMIDASE"/>
    <property type="match status" value="1"/>
</dbReference>
<dbReference type="GO" id="GO:0003824">
    <property type="term" value="F:catalytic activity"/>
    <property type="evidence" value="ECO:0007669"/>
    <property type="project" value="InterPro"/>
</dbReference>
<sequence>MRSPLVTDLAERPAHALARAIAAREISPVEVVEAHLDRIARLDPQLRAFVEVYGDDARLAAEGADRMIRAGHAVGPLHGVPVALKDLIDLDGRITTGGSAHFRARRATGTATIARRMLAQGMIVLGKTHTVEFAFGGWGTNQHMGTPWNPWDRETPRTPGGSSSGSGVAVAARMAPWAIGTDTGGSVRLPASFCGLTGLKVTVGRISTAGIVPLSTTLDTPGPMARSVEDVALLYTVLSGPDPRDPNTRGIDPEDPMPVLRRGVRGLRLARMPAAERAGVSPEMLDAYDASLEALAHLGAEIVDVALPFRFADLLATSAIVMAECYFFNGALSEDRASLLDEDVRLRTLAGAGVTAQDYLRTRRMQQEMKALFAQAMEGIDALLTPTTETAAIPLDAVDQAVMPSRFTRFGNLLELCALALPNGFTPAGLPLSLQIVCRGYDEATALRIGQAYQGATEWHLRAPAF</sequence>
<dbReference type="PATRIC" id="fig|270351.6.peg.5873"/>
<evidence type="ECO:0000259" key="4">
    <source>
        <dbReference type="Pfam" id="PF01425"/>
    </source>
</evidence>
<comment type="caution">
    <text evidence="5">The sequence shown here is derived from an EMBL/GenBank/DDBJ whole genome shotgun (WGS) entry which is preliminary data.</text>
</comment>
<dbReference type="InterPro" id="IPR036928">
    <property type="entry name" value="AS_sf"/>
</dbReference>